<dbReference type="PANTHER" id="PTHR11937">
    <property type="entry name" value="ACTIN"/>
    <property type="match status" value="1"/>
</dbReference>
<keyword evidence="4" id="KW-1185">Reference proteome</keyword>
<dbReference type="GeneID" id="8856846"/>
<dbReference type="Pfam" id="PF00022">
    <property type="entry name" value="Actin"/>
    <property type="match status" value="2"/>
</dbReference>
<comment type="similarity">
    <text evidence="1">Belongs to the actin family.</text>
</comment>
<evidence type="ECO:0008006" key="5">
    <source>
        <dbReference type="Google" id="ProtNLM"/>
    </source>
</evidence>
<evidence type="ECO:0000313" key="4">
    <source>
        <dbReference type="Proteomes" id="UP000006671"/>
    </source>
</evidence>
<reference evidence="3 4" key="1">
    <citation type="journal article" date="2010" name="Cell">
        <title>The genome of Naegleria gruberi illuminates early eukaryotic versatility.</title>
        <authorList>
            <person name="Fritz-Laylin L.K."/>
            <person name="Prochnik S.E."/>
            <person name="Ginger M.L."/>
            <person name="Dacks J.B."/>
            <person name="Carpenter M.L."/>
            <person name="Field M.C."/>
            <person name="Kuo A."/>
            <person name="Paredez A."/>
            <person name="Chapman J."/>
            <person name="Pham J."/>
            <person name="Shu S."/>
            <person name="Neupane R."/>
            <person name="Cipriano M."/>
            <person name="Mancuso J."/>
            <person name="Tu H."/>
            <person name="Salamov A."/>
            <person name="Lindquist E."/>
            <person name="Shapiro H."/>
            <person name="Lucas S."/>
            <person name="Grigoriev I.V."/>
            <person name="Cande W.Z."/>
            <person name="Fulton C."/>
            <person name="Rokhsar D.S."/>
            <person name="Dawson S.C."/>
        </authorList>
    </citation>
    <scope>NUCLEOTIDE SEQUENCE [LARGE SCALE GENOMIC DNA]</scope>
    <source>
        <strain evidence="3 4">NEG-M</strain>
    </source>
</reference>
<gene>
    <name evidence="3" type="ORF">NAEGRDRAFT_60993</name>
</gene>
<dbReference type="Gene3D" id="3.90.640.10">
    <property type="entry name" value="Actin, Chain A, domain 4"/>
    <property type="match status" value="1"/>
</dbReference>
<dbReference type="InterPro" id="IPR043129">
    <property type="entry name" value="ATPase_NBD"/>
</dbReference>
<dbReference type="EMBL" id="GG738921">
    <property type="protein sequence ID" value="EFC37149.1"/>
    <property type="molecule type" value="Genomic_DNA"/>
</dbReference>
<dbReference type="Gene3D" id="3.30.420.40">
    <property type="match status" value="3"/>
</dbReference>
<dbReference type="SMART" id="SM00268">
    <property type="entry name" value="ACTIN"/>
    <property type="match status" value="1"/>
</dbReference>
<dbReference type="KEGG" id="ngr:NAEGRDRAFT_60993"/>
<accession>D2W1A4</accession>
<dbReference type="eggNOG" id="KOG0676">
    <property type="taxonomic scope" value="Eukaryota"/>
</dbReference>
<dbReference type="InParanoid" id="D2W1A4"/>
<dbReference type="FunFam" id="3.30.420.40:FF:000502">
    <property type="entry name" value="Actin-Related Proteins"/>
    <property type="match status" value="1"/>
</dbReference>
<dbReference type="Proteomes" id="UP000006671">
    <property type="component" value="Unassembled WGS sequence"/>
</dbReference>
<dbReference type="InterPro" id="IPR004000">
    <property type="entry name" value="Actin"/>
</dbReference>
<evidence type="ECO:0000256" key="1">
    <source>
        <dbReference type="RuleBase" id="RU000487"/>
    </source>
</evidence>
<feature type="region of interest" description="Disordered" evidence="2">
    <location>
        <begin position="44"/>
        <end position="63"/>
    </location>
</feature>
<protein>
    <recommendedName>
        <fullName evidence="5">Actin</fullName>
    </recommendedName>
</protein>
<evidence type="ECO:0000313" key="3">
    <source>
        <dbReference type="EMBL" id="EFC37149.1"/>
    </source>
</evidence>
<dbReference type="RefSeq" id="XP_002669893.1">
    <property type="nucleotide sequence ID" value="XM_002669847.1"/>
</dbReference>
<proteinExistence type="inferred from homology"/>
<organism evidence="4">
    <name type="scientific">Naegleria gruberi</name>
    <name type="common">Amoeba</name>
    <dbReference type="NCBI Taxonomy" id="5762"/>
    <lineage>
        <taxon>Eukaryota</taxon>
        <taxon>Discoba</taxon>
        <taxon>Heterolobosea</taxon>
        <taxon>Tetramitia</taxon>
        <taxon>Eutetramitia</taxon>
        <taxon>Vahlkampfiidae</taxon>
        <taxon>Naegleria</taxon>
    </lineage>
</organism>
<dbReference type="SUPFAM" id="SSF53067">
    <property type="entry name" value="Actin-like ATPase domain"/>
    <property type="match status" value="2"/>
</dbReference>
<sequence>MPQHVHHHSLSPSRPVVVIDNGSGMIKVGFSCSDSPRAIFPTIVGHKKESSDQKKETTNNDLNSIGSSFVGEMAIAHRELLDIKSPMENGIISNFDDMEKICYHLYPEFLSQNQVRIQSQSVMGLCSSARSDGVVLDAGYTKSYAVPILEGIALPHAIQRRFELSDGSKVNFGEELMSCPEALFNPQLIKEGEGIHKILVNSIFNSNAEITRQLFANIVLVGVFPIIELAPLSVKVKILSFPERKLFLVWRFNYELSFRIPQYGHSQKGI</sequence>
<name>D2W1A4_NAEGR</name>
<dbReference type="STRING" id="5762.D2W1A4"/>
<evidence type="ECO:0000256" key="2">
    <source>
        <dbReference type="SAM" id="MobiDB-lite"/>
    </source>
</evidence>
<feature type="compositionally biased region" description="Basic and acidic residues" evidence="2">
    <location>
        <begin position="46"/>
        <end position="58"/>
    </location>
</feature>
<dbReference type="AlphaFoldDB" id="D2W1A4"/>
<dbReference type="VEuPathDB" id="AmoebaDB:NAEGRDRAFT_60993"/>